<proteinExistence type="predicted"/>
<comment type="caution">
    <text evidence="2">The sequence shown here is derived from an EMBL/GenBank/DDBJ whole genome shotgun (WGS) entry which is preliminary data.</text>
</comment>
<evidence type="ECO:0000256" key="1">
    <source>
        <dbReference type="SAM" id="MobiDB-lite"/>
    </source>
</evidence>
<evidence type="ECO:0000313" key="2">
    <source>
        <dbReference type="EMBL" id="RCN34768.1"/>
    </source>
</evidence>
<dbReference type="AlphaFoldDB" id="A0A368FTH0"/>
<keyword evidence="3" id="KW-1185">Reference proteome</keyword>
<feature type="region of interest" description="Disordered" evidence="1">
    <location>
        <begin position="16"/>
        <end position="35"/>
    </location>
</feature>
<sequence>MVELFRLPSSAHACHYDSSQAHEQPKRSGGPAKNKNSSLISGFTALLSAHFRRVVIGFTIKILNFWIKREALA</sequence>
<name>A0A368FTH0_ANCCA</name>
<organism evidence="2 3">
    <name type="scientific">Ancylostoma caninum</name>
    <name type="common">Dog hookworm</name>
    <dbReference type="NCBI Taxonomy" id="29170"/>
    <lineage>
        <taxon>Eukaryota</taxon>
        <taxon>Metazoa</taxon>
        <taxon>Ecdysozoa</taxon>
        <taxon>Nematoda</taxon>
        <taxon>Chromadorea</taxon>
        <taxon>Rhabditida</taxon>
        <taxon>Rhabditina</taxon>
        <taxon>Rhabditomorpha</taxon>
        <taxon>Strongyloidea</taxon>
        <taxon>Ancylostomatidae</taxon>
        <taxon>Ancylostomatinae</taxon>
        <taxon>Ancylostoma</taxon>
    </lineage>
</organism>
<dbReference type="EMBL" id="JOJR01000741">
    <property type="protein sequence ID" value="RCN34768.1"/>
    <property type="molecule type" value="Genomic_DNA"/>
</dbReference>
<protein>
    <submittedName>
        <fullName evidence="2">Uncharacterized protein</fullName>
    </submittedName>
</protein>
<accession>A0A368FTH0</accession>
<reference evidence="2 3" key="1">
    <citation type="submission" date="2014-10" db="EMBL/GenBank/DDBJ databases">
        <title>Draft genome of the hookworm Ancylostoma caninum.</title>
        <authorList>
            <person name="Mitreva M."/>
        </authorList>
    </citation>
    <scope>NUCLEOTIDE SEQUENCE [LARGE SCALE GENOMIC DNA]</scope>
    <source>
        <strain evidence="2 3">Baltimore</strain>
    </source>
</reference>
<evidence type="ECO:0000313" key="3">
    <source>
        <dbReference type="Proteomes" id="UP000252519"/>
    </source>
</evidence>
<gene>
    <name evidence="2" type="ORF">ANCCAN_19379</name>
</gene>
<dbReference type="Proteomes" id="UP000252519">
    <property type="component" value="Unassembled WGS sequence"/>
</dbReference>